<proteinExistence type="predicted"/>
<organism evidence="2 3">
    <name type="scientific">Musa troglodytarum</name>
    <name type="common">fe'i banana</name>
    <dbReference type="NCBI Taxonomy" id="320322"/>
    <lineage>
        <taxon>Eukaryota</taxon>
        <taxon>Viridiplantae</taxon>
        <taxon>Streptophyta</taxon>
        <taxon>Embryophyta</taxon>
        <taxon>Tracheophyta</taxon>
        <taxon>Spermatophyta</taxon>
        <taxon>Magnoliopsida</taxon>
        <taxon>Liliopsida</taxon>
        <taxon>Zingiberales</taxon>
        <taxon>Musaceae</taxon>
        <taxon>Musa</taxon>
    </lineage>
</organism>
<evidence type="ECO:0000256" key="1">
    <source>
        <dbReference type="SAM" id="Phobius"/>
    </source>
</evidence>
<keyword evidence="1" id="KW-0472">Membrane</keyword>
<dbReference type="OrthoDB" id="10255522at2759"/>
<keyword evidence="1" id="KW-0812">Transmembrane</keyword>
<sequence length="73" mass="8588">MEKQLDLSAQLLVESKRSIFFSLAGNVILWLLFGDRFIFQVSGFISQFDEDRRRKIFRDICVVSHESMCTKLQ</sequence>
<keyword evidence="3" id="KW-1185">Reference proteome</keyword>
<name>A0A9E7L4A7_9LILI</name>
<accession>A0A9E7L4A7</accession>
<evidence type="ECO:0000313" key="2">
    <source>
        <dbReference type="EMBL" id="URE43597.1"/>
    </source>
</evidence>
<gene>
    <name evidence="2" type="ORF">MUK42_25960</name>
</gene>
<reference evidence="2" key="1">
    <citation type="submission" date="2022-05" db="EMBL/GenBank/DDBJ databases">
        <title>The Musa troglodytarum L. genome provides insights into the mechanism of non-climacteric behaviour and enrichment of carotenoids.</title>
        <authorList>
            <person name="Wang J."/>
        </authorList>
    </citation>
    <scope>NUCLEOTIDE SEQUENCE</scope>
    <source>
        <tissue evidence="2">Leaf</tissue>
    </source>
</reference>
<protein>
    <submittedName>
        <fullName evidence="2">KIP1-like protein</fullName>
    </submittedName>
</protein>
<keyword evidence="1" id="KW-1133">Transmembrane helix</keyword>
<evidence type="ECO:0000313" key="3">
    <source>
        <dbReference type="Proteomes" id="UP001055439"/>
    </source>
</evidence>
<feature type="transmembrane region" description="Helical" evidence="1">
    <location>
        <begin position="20"/>
        <end position="45"/>
    </location>
</feature>
<dbReference type="AlphaFoldDB" id="A0A9E7L4A7"/>
<dbReference type="Proteomes" id="UP001055439">
    <property type="component" value="Chromosome 9"/>
</dbReference>
<dbReference type="EMBL" id="CP097511">
    <property type="protein sequence ID" value="URE43597.1"/>
    <property type="molecule type" value="Genomic_DNA"/>
</dbReference>